<comment type="subcellular location">
    <subcellularLocation>
        <location evidence="1">Membrane</location>
        <topology evidence="1">Single-pass membrane protein</topology>
    </subcellularLocation>
</comment>
<organism evidence="11 12">
    <name type="scientific">Aquilegia coerulea</name>
    <name type="common">Rocky mountain columbine</name>
    <dbReference type="NCBI Taxonomy" id="218851"/>
    <lineage>
        <taxon>Eukaryota</taxon>
        <taxon>Viridiplantae</taxon>
        <taxon>Streptophyta</taxon>
        <taxon>Embryophyta</taxon>
        <taxon>Tracheophyta</taxon>
        <taxon>Spermatophyta</taxon>
        <taxon>Magnoliopsida</taxon>
        <taxon>Ranunculales</taxon>
        <taxon>Ranunculaceae</taxon>
        <taxon>Thalictroideae</taxon>
        <taxon>Aquilegia</taxon>
    </lineage>
</organism>
<dbReference type="OrthoDB" id="8891264at2759"/>
<dbReference type="PROSITE" id="PS50011">
    <property type="entry name" value="PROTEIN_KINASE_DOM"/>
    <property type="match status" value="1"/>
</dbReference>
<dbReference type="InParanoid" id="A0A2G5CZ66"/>
<keyword evidence="2" id="KW-0808">Transferase</keyword>
<evidence type="ECO:0000256" key="3">
    <source>
        <dbReference type="ARBA" id="ARBA00022692"/>
    </source>
</evidence>
<keyword evidence="5 9" id="KW-0547">Nucleotide-binding</keyword>
<gene>
    <name evidence="11" type="ORF">AQUCO_03300031v1</name>
</gene>
<reference evidence="11 12" key="1">
    <citation type="submission" date="2017-09" db="EMBL/GenBank/DDBJ databases">
        <title>WGS assembly of Aquilegia coerulea Goldsmith.</title>
        <authorList>
            <person name="Hodges S."/>
            <person name="Kramer E."/>
            <person name="Nordborg M."/>
            <person name="Tomkins J."/>
            <person name="Borevitz J."/>
            <person name="Derieg N."/>
            <person name="Yan J."/>
            <person name="Mihaltcheva S."/>
            <person name="Hayes R.D."/>
            <person name="Rokhsar D."/>
        </authorList>
    </citation>
    <scope>NUCLEOTIDE SEQUENCE [LARGE SCALE GENOMIC DNA]</scope>
    <source>
        <strain evidence="12">cv. Goldsmith</strain>
    </source>
</reference>
<dbReference type="Gene3D" id="3.30.200.20">
    <property type="entry name" value="Phosphorylase Kinase, domain 1"/>
    <property type="match status" value="1"/>
</dbReference>
<dbReference type="GO" id="GO:0004672">
    <property type="term" value="F:protein kinase activity"/>
    <property type="evidence" value="ECO:0007669"/>
    <property type="project" value="InterPro"/>
</dbReference>
<evidence type="ECO:0000259" key="10">
    <source>
        <dbReference type="PROSITE" id="PS50011"/>
    </source>
</evidence>
<keyword evidence="12" id="KW-1185">Reference proteome</keyword>
<keyword evidence="8" id="KW-0472">Membrane</keyword>
<evidence type="ECO:0000256" key="9">
    <source>
        <dbReference type="PROSITE-ProRule" id="PRU10141"/>
    </source>
</evidence>
<feature type="binding site" evidence="9">
    <location>
        <position position="67"/>
    </location>
    <ligand>
        <name>ATP</name>
        <dbReference type="ChEBI" id="CHEBI:30616"/>
    </ligand>
</feature>
<dbReference type="InterPro" id="IPR001245">
    <property type="entry name" value="Ser-Thr/Tyr_kinase_cat_dom"/>
</dbReference>
<name>A0A2G5CZ66_AQUCA</name>
<keyword evidence="3" id="KW-0812">Transmembrane</keyword>
<accession>A0A2G5CZ66</accession>
<keyword evidence="6 9" id="KW-0067">ATP-binding</keyword>
<sequence length="143" mass="16120">MFNVTSGIIWNIRRKMFNVTSGVGFLVSFKYRLLQRATKNFSEELGKGGFGSVFKGTMPDSSIVAVKRLMCSAGEKQFRSEVNTIGIIQHVNLIRLRGFCAQGSERLLVYEYMPNGSLSSYLFPRDSTSLNWNMRYQIALGIA</sequence>
<proteinExistence type="predicted"/>
<evidence type="ECO:0000256" key="5">
    <source>
        <dbReference type="ARBA" id="ARBA00022741"/>
    </source>
</evidence>
<feature type="domain" description="Protein kinase" evidence="10">
    <location>
        <begin position="39"/>
        <end position="143"/>
    </location>
</feature>
<dbReference type="GO" id="GO:0016020">
    <property type="term" value="C:membrane"/>
    <property type="evidence" value="ECO:0007669"/>
    <property type="project" value="UniProtKB-SubCell"/>
</dbReference>
<dbReference type="AlphaFoldDB" id="A0A2G5CZ66"/>
<dbReference type="PROSITE" id="PS00107">
    <property type="entry name" value="PROTEIN_KINASE_ATP"/>
    <property type="match status" value="1"/>
</dbReference>
<evidence type="ECO:0000256" key="2">
    <source>
        <dbReference type="ARBA" id="ARBA00022679"/>
    </source>
</evidence>
<dbReference type="FunFam" id="3.30.200.20:FF:000178">
    <property type="entry name" value="serine/threonine-protein kinase PBS1-like"/>
    <property type="match status" value="1"/>
</dbReference>
<evidence type="ECO:0000313" key="12">
    <source>
        <dbReference type="Proteomes" id="UP000230069"/>
    </source>
</evidence>
<protein>
    <recommendedName>
        <fullName evidence="10">Protein kinase domain-containing protein</fullName>
    </recommendedName>
</protein>
<keyword evidence="4" id="KW-0732">Signal</keyword>
<dbReference type="InterPro" id="IPR017441">
    <property type="entry name" value="Protein_kinase_ATP_BS"/>
</dbReference>
<dbReference type="SUPFAM" id="SSF56112">
    <property type="entry name" value="Protein kinase-like (PK-like)"/>
    <property type="match status" value="1"/>
</dbReference>
<dbReference type="GO" id="GO:0005524">
    <property type="term" value="F:ATP binding"/>
    <property type="evidence" value="ECO:0007669"/>
    <property type="project" value="UniProtKB-UniRule"/>
</dbReference>
<evidence type="ECO:0000256" key="4">
    <source>
        <dbReference type="ARBA" id="ARBA00022729"/>
    </source>
</evidence>
<dbReference type="PANTHER" id="PTHR47974:SF19">
    <property type="entry name" value="RECEPTOR-LIKE SERINE_THREONINE-PROTEIN KINASE"/>
    <property type="match status" value="1"/>
</dbReference>
<dbReference type="STRING" id="218851.A0A2G5CZ66"/>
<evidence type="ECO:0000256" key="7">
    <source>
        <dbReference type="ARBA" id="ARBA00022989"/>
    </source>
</evidence>
<dbReference type="EMBL" id="KZ305050">
    <property type="protein sequence ID" value="PIA36559.1"/>
    <property type="molecule type" value="Genomic_DNA"/>
</dbReference>
<dbReference type="Pfam" id="PF07714">
    <property type="entry name" value="PK_Tyr_Ser-Thr"/>
    <property type="match status" value="1"/>
</dbReference>
<dbReference type="InterPro" id="IPR000719">
    <property type="entry name" value="Prot_kinase_dom"/>
</dbReference>
<dbReference type="InterPro" id="IPR011009">
    <property type="entry name" value="Kinase-like_dom_sf"/>
</dbReference>
<keyword evidence="7" id="KW-1133">Transmembrane helix</keyword>
<evidence type="ECO:0000313" key="11">
    <source>
        <dbReference type="EMBL" id="PIA36559.1"/>
    </source>
</evidence>
<dbReference type="PANTHER" id="PTHR47974">
    <property type="entry name" value="OS07G0415500 PROTEIN"/>
    <property type="match status" value="1"/>
</dbReference>
<evidence type="ECO:0000256" key="6">
    <source>
        <dbReference type="ARBA" id="ARBA00022840"/>
    </source>
</evidence>
<evidence type="ECO:0000256" key="8">
    <source>
        <dbReference type="ARBA" id="ARBA00023136"/>
    </source>
</evidence>
<evidence type="ECO:0000256" key="1">
    <source>
        <dbReference type="ARBA" id="ARBA00004167"/>
    </source>
</evidence>
<dbReference type="Proteomes" id="UP000230069">
    <property type="component" value="Unassembled WGS sequence"/>
</dbReference>